<protein>
    <submittedName>
        <fullName evidence="2">Uncharacterized protein</fullName>
    </submittedName>
</protein>
<evidence type="ECO:0000256" key="1">
    <source>
        <dbReference type="SAM" id="SignalP"/>
    </source>
</evidence>
<reference evidence="2" key="1">
    <citation type="submission" date="2021-12" db="EMBL/GenBank/DDBJ databases">
        <authorList>
            <person name="King R."/>
        </authorList>
    </citation>
    <scope>NUCLEOTIDE SEQUENCE</scope>
</reference>
<accession>A0ABN8L8L3</accession>
<dbReference type="Proteomes" id="UP001153292">
    <property type="component" value="Chromosome 21"/>
</dbReference>
<keyword evidence="1" id="KW-0732">Signal</keyword>
<evidence type="ECO:0000313" key="3">
    <source>
        <dbReference type="Proteomes" id="UP001153292"/>
    </source>
</evidence>
<sequence>MPRYVALLLIMMICESVRAPPPMRVTIDCSADKRDTPAVSYGPNLRAKNVHSDLDMRSFCSLINSAIPKAVEDGRFILLEDRDDQEGFGDTLFPISVAPPAGFIPKLPNLRPPRLRIPKLKVPTLSFHEKTLLTPKLGSFRSPKVFAARASPDEETSAERMEKFKKGVQKLLHVVKVLSKVDQYLSERTRIIVDKLSKTFD</sequence>
<name>A0ABN8L8L3_CHISP</name>
<feature type="signal peptide" evidence="1">
    <location>
        <begin position="1"/>
        <end position="19"/>
    </location>
</feature>
<dbReference type="EMBL" id="OU963914">
    <property type="protein sequence ID" value="CAH2986143.1"/>
    <property type="molecule type" value="Genomic_DNA"/>
</dbReference>
<organism evidence="2 3">
    <name type="scientific">Chilo suppressalis</name>
    <name type="common">Asiatic rice borer moth</name>
    <dbReference type="NCBI Taxonomy" id="168631"/>
    <lineage>
        <taxon>Eukaryota</taxon>
        <taxon>Metazoa</taxon>
        <taxon>Ecdysozoa</taxon>
        <taxon>Arthropoda</taxon>
        <taxon>Hexapoda</taxon>
        <taxon>Insecta</taxon>
        <taxon>Pterygota</taxon>
        <taxon>Neoptera</taxon>
        <taxon>Endopterygota</taxon>
        <taxon>Lepidoptera</taxon>
        <taxon>Glossata</taxon>
        <taxon>Ditrysia</taxon>
        <taxon>Pyraloidea</taxon>
        <taxon>Crambidae</taxon>
        <taxon>Crambinae</taxon>
        <taxon>Chilo</taxon>
    </lineage>
</organism>
<feature type="chain" id="PRO_5047003148" evidence="1">
    <location>
        <begin position="20"/>
        <end position="201"/>
    </location>
</feature>
<evidence type="ECO:0000313" key="2">
    <source>
        <dbReference type="EMBL" id="CAH2986143.1"/>
    </source>
</evidence>
<keyword evidence="3" id="KW-1185">Reference proteome</keyword>
<gene>
    <name evidence="2" type="ORF">CHILSU_LOCUS5890</name>
</gene>
<proteinExistence type="predicted"/>